<name>A0A841J574_9SPHN</name>
<organism evidence="1 2">
    <name type="scientific">Sphingobium subterraneum</name>
    <dbReference type="NCBI Taxonomy" id="627688"/>
    <lineage>
        <taxon>Bacteria</taxon>
        <taxon>Pseudomonadati</taxon>
        <taxon>Pseudomonadota</taxon>
        <taxon>Alphaproteobacteria</taxon>
        <taxon>Sphingomonadales</taxon>
        <taxon>Sphingomonadaceae</taxon>
        <taxon>Sphingobium</taxon>
    </lineage>
</organism>
<gene>
    <name evidence="1" type="ORF">FHS92_003254</name>
</gene>
<dbReference type="EMBL" id="JACIJP010000007">
    <property type="protein sequence ID" value="MBB6125492.1"/>
    <property type="molecule type" value="Genomic_DNA"/>
</dbReference>
<reference evidence="1 2" key="1">
    <citation type="submission" date="2020-08" db="EMBL/GenBank/DDBJ databases">
        <title>Genomic Encyclopedia of Type Strains, Phase IV (KMG-IV): sequencing the most valuable type-strain genomes for metagenomic binning, comparative biology and taxonomic classification.</title>
        <authorList>
            <person name="Goeker M."/>
        </authorList>
    </citation>
    <scope>NUCLEOTIDE SEQUENCE [LARGE SCALE GENOMIC DNA]</scope>
    <source>
        <strain evidence="1 2">DSM 102255</strain>
    </source>
</reference>
<evidence type="ECO:0000313" key="2">
    <source>
        <dbReference type="Proteomes" id="UP000552700"/>
    </source>
</evidence>
<sequence>MNGATAGPELQRIALLGTCVPRRCGIATFTDDLHHALANARPKLSAMTIAMTDGENVYAYPPHVSIGVQTGPPIGAQKGPPFTMAQG</sequence>
<accession>A0A841J574</accession>
<dbReference type="AlphaFoldDB" id="A0A841J574"/>
<protein>
    <submittedName>
        <fullName evidence="1">Uncharacterized protein</fullName>
    </submittedName>
</protein>
<keyword evidence="2" id="KW-1185">Reference proteome</keyword>
<proteinExistence type="predicted"/>
<evidence type="ECO:0000313" key="1">
    <source>
        <dbReference type="EMBL" id="MBB6125492.1"/>
    </source>
</evidence>
<dbReference type="Proteomes" id="UP000552700">
    <property type="component" value="Unassembled WGS sequence"/>
</dbReference>
<comment type="caution">
    <text evidence="1">The sequence shown here is derived from an EMBL/GenBank/DDBJ whole genome shotgun (WGS) entry which is preliminary data.</text>
</comment>